<dbReference type="RefSeq" id="WP_175591937.1">
    <property type="nucleotide sequence ID" value="NZ_JABWGN010000009.1"/>
</dbReference>
<accession>A0A7Y6IA55</accession>
<evidence type="ECO:0000313" key="2">
    <source>
        <dbReference type="EMBL" id="NUW34492.1"/>
    </source>
</evidence>
<feature type="transmembrane region" description="Helical" evidence="1">
    <location>
        <begin position="148"/>
        <end position="166"/>
    </location>
</feature>
<reference evidence="2 3" key="1">
    <citation type="submission" date="2020-06" db="EMBL/GenBank/DDBJ databases">
        <title>Nonomuraea sp. SMC257, a novel actinomycete isolated from soil.</title>
        <authorList>
            <person name="Chanama M."/>
        </authorList>
    </citation>
    <scope>NUCLEOTIDE SEQUENCE [LARGE SCALE GENOMIC DNA]</scope>
    <source>
        <strain evidence="2 3">SMC257</strain>
    </source>
</reference>
<gene>
    <name evidence="2" type="ORF">HTZ77_24065</name>
</gene>
<feature type="transmembrane region" description="Helical" evidence="1">
    <location>
        <begin position="81"/>
        <end position="101"/>
    </location>
</feature>
<feature type="transmembrane region" description="Helical" evidence="1">
    <location>
        <begin position="223"/>
        <end position="241"/>
    </location>
</feature>
<feature type="transmembrane region" description="Helical" evidence="1">
    <location>
        <begin position="107"/>
        <end position="127"/>
    </location>
</feature>
<evidence type="ECO:0000313" key="3">
    <source>
        <dbReference type="Proteomes" id="UP000586042"/>
    </source>
</evidence>
<keyword evidence="3" id="KW-1185">Reference proteome</keyword>
<feature type="transmembrane region" description="Helical" evidence="1">
    <location>
        <begin position="25"/>
        <end position="43"/>
    </location>
</feature>
<feature type="transmembrane region" description="Helical" evidence="1">
    <location>
        <begin position="55"/>
        <end position="74"/>
    </location>
</feature>
<organism evidence="2 3">
    <name type="scientific">Nonomuraea montanisoli</name>
    <dbReference type="NCBI Taxonomy" id="2741721"/>
    <lineage>
        <taxon>Bacteria</taxon>
        <taxon>Bacillati</taxon>
        <taxon>Actinomycetota</taxon>
        <taxon>Actinomycetes</taxon>
        <taxon>Streptosporangiales</taxon>
        <taxon>Streptosporangiaceae</taxon>
        <taxon>Nonomuraea</taxon>
    </lineage>
</organism>
<feature type="transmembrane region" description="Helical" evidence="1">
    <location>
        <begin position="196"/>
        <end position="217"/>
    </location>
</feature>
<comment type="caution">
    <text evidence="2">The sequence shown here is derived from an EMBL/GenBank/DDBJ whole genome shotgun (WGS) entry which is preliminary data.</text>
</comment>
<evidence type="ECO:0000256" key="1">
    <source>
        <dbReference type="SAM" id="Phobius"/>
    </source>
</evidence>
<name>A0A7Y6IA55_9ACTN</name>
<proteinExistence type="predicted"/>
<dbReference type="Proteomes" id="UP000586042">
    <property type="component" value="Unassembled WGS sequence"/>
</dbReference>
<keyword evidence="1" id="KW-1133">Transmembrane helix</keyword>
<sequence>MTTSLPPQAIGPVNRWRFLGHLAEMLVAMILGMVLLGPLWAALPGAAALLARPDVAVLVMATDMTAGMSLWMRYRGHGWGAVAEMGAAMYAPFAVLLVPYWTGLLPGHALMTAGHVLMVPAMLLVMLRRRAEYGAAHHRHRTAGRGLLERRWPTLLGLVMTLACWVDPMLPPAPVLLVLPGTYLVIGLFRGTLRGGGVLALQLAGLAGYAALAVAALTADPGTARYLIAAGWLAHAAWDAAHFVTRRIVPRDYAEWCGVVDLVVGVTILFLL</sequence>
<keyword evidence="1" id="KW-0472">Membrane</keyword>
<feature type="transmembrane region" description="Helical" evidence="1">
    <location>
        <begin position="172"/>
        <end position="189"/>
    </location>
</feature>
<dbReference type="AlphaFoldDB" id="A0A7Y6IA55"/>
<dbReference type="EMBL" id="JABWGN010000009">
    <property type="protein sequence ID" value="NUW34492.1"/>
    <property type="molecule type" value="Genomic_DNA"/>
</dbReference>
<protein>
    <submittedName>
        <fullName evidence="2">Uncharacterized protein</fullName>
    </submittedName>
</protein>
<keyword evidence="1" id="KW-0812">Transmembrane</keyword>